<feature type="binding site" description="axial binding residue" evidence="4">
    <location>
        <position position="444"/>
    </location>
    <ligand>
        <name>heme</name>
        <dbReference type="ChEBI" id="CHEBI:30413"/>
    </ligand>
    <ligandPart>
        <name>Fe</name>
        <dbReference type="ChEBI" id="CHEBI:18248"/>
    </ligandPart>
</feature>
<comment type="caution">
    <text evidence="6">The sequence shown here is derived from an EMBL/GenBank/DDBJ whole genome shotgun (WGS) entry which is preliminary data.</text>
</comment>
<dbReference type="SUPFAM" id="SSF48264">
    <property type="entry name" value="Cytochrome P450"/>
    <property type="match status" value="1"/>
</dbReference>
<dbReference type="GO" id="GO:0016705">
    <property type="term" value="F:oxidoreductase activity, acting on paired donors, with incorporation or reduction of molecular oxygen"/>
    <property type="evidence" value="ECO:0007669"/>
    <property type="project" value="InterPro"/>
</dbReference>
<dbReference type="VEuPathDB" id="FungiDB:MMYC01_203807"/>
<dbReference type="STRING" id="100816.A0A175W837"/>
<proteinExistence type="predicted"/>
<dbReference type="GO" id="GO:0020037">
    <property type="term" value="F:heme binding"/>
    <property type="evidence" value="ECO:0007669"/>
    <property type="project" value="InterPro"/>
</dbReference>
<evidence type="ECO:0000256" key="4">
    <source>
        <dbReference type="PIRSR" id="PIRSR602401-1"/>
    </source>
</evidence>
<evidence type="ECO:0000256" key="3">
    <source>
        <dbReference type="ARBA" id="ARBA00023004"/>
    </source>
</evidence>
<dbReference type="InterPro" id="IPR036396">
    <property type="entry name" value="Cyt_P450_sf"/>
</dbReference>
<keyword evidence="5" id="KW-0472">Membrane</keyword>
<keyword evidence="1 4" id="KW-0349">Heme</keyword>
<gene>
    <name evidence="6" type="ORF">MMYC01_203807</name>
</gene>
<dbReference type="AlphaFoldDB" id="A0A175W837"/>
<reference evidence="6 7" key="1">
    <citation type="journal article" date="2016" name="Genome Announc.">
        <title>Genome Sequence of Madurella mycetomatis mm55, Isolated from a Human Mycetoma Case in Sudan.</title>
        <authorList>
            <person name="Smit S."/>
            <person name="Derks M.F."/>
            <person name="Bervoets S."/>
            <person name="Fahal A."/>
            <person name="van Leeuwen W."/>
            <person name="van Belkum A."/>
            <person name="van de Sande W.W."/>
        </authorList>
    </citation>
    <scope>NUCLEOTIDE SEQUENCE [LARGE SCALE GENOMIC DNA]</scope>
    <source>
        <strain evidence="7">mm55</strain>
    </source>
</reference>
<evidence type="ECO:0000256" key="1">
    <source>
        <dbReference type="ARBA" id="ARBA00022617"/>
    </source>
</evidence>
<dbReference type="Gene3D" id="1.10.630.10">
    <property type="entry name" value="Cytochrome P450"/>
    <property type="match status" value="1"/>
</dbReference>
<dbReference type="OrthoDB" id="1470350at2759"/>
<keyword evidence="2 4" id="KW-0479">Metal-binding</keyword>
<protein>
    <submittedName>
        <fullName evidence="6">Isotrichodermin C-15 hydroxylase</fullName>
    </submittedName>
</protein>
<evidence type="ECO:0000313" key="7">
    <source>
        <dbReference type="Proteomes" id="UP000078237"/>
    </source>
</evidence>
<evidence type="ECO:0000313" key="6">
    <source>
        <dbReference type="EMBL" id="KXX79712.1"/>
    </source>
</evidence>
<dbReference type="InterPro" id="IPR050121">
    <property type="entry name" value="Cytochrome_P450_monoxygenase"/>
</dbReference>
<sequence>MGSLENTTALAPPTASYAAYVFGALISLALFLVAYQTVLHPLRSYPGPFIAKLTDGYGGYYVMKKCLHLVTYYDHLKYGPVFRSAPNRLVFNTVTALHDIYLNPGVNKARIYNQTQFNKHKNIFGTLDRDGHKHKRKVYGQVLSNQSLRTFEPTMIHEIDIFLQQLLKADGNPINMSPQCERLTADVAGQLAFGQPLHTQTREKNRIFPKAMTNMNRIVGLFRNSWPLLRRLTRKNGRNFNNALQSIIKARMELPKEAKHDFYSIALNEEVGPGEEGLRRSEIWAEAVFILPAGGTTVSTALSAVFFYLCRHPEAYKRLADEVRTTFPSAKDIQTGPRLAGCKYLRAVVDETLRVAPPFVGTFWREPYADYDKPFVVDGHAIPRGVMVGVNPYCLMHNDEYFPEPFAFKPERWLGPDDGGSTSAEHLLTMRRAHAPFALGETGCLGKGMAYMETSLVVAKTLWYFDFETAPGEAGRLGEGTPGDRNGRHRKGEYQLYDIATADHDGPNVVFKPREKAWKEEPLSTD</sequence>
<dbReference type="PANTHER" id="PTHR24305:SF226">
    <property type="entry name" value="CYTOCHROME P450 MONOOXYGENASE"/>
    <property type="match status" value="1"/>
</dbReference>
<name>A0A175W837_9PEZI</name>
<keyword evidence="5" id="KW-1133">Transmembrane helix</keyword>
<comment type="cofactor">
    <cofactor evidence="4">
        <name>heme</name>
        <dbReference type="ChEBI" id="CHEBI:30413"/>
    </cofactor>
</comment>
<organism evidence="6 7">
    <name type="scientific">Madurella mycetomatis</name>
    <dbReference type="NCBI Taxonomy" id="100816"/>
    <lineage>
        <taxon>Eukaryota</taxon>
        <taxon>Fungi</taxon>
        <taxon>Dikarya</taxon>
        <taxon>Ascomycota</taxon>
        <taxon>Pezizomycotina</taxon>
        <taxon>Sordariomycetes</taxon>
        <taxon>Sordariomycetidae</taxon>
        <taxon>Sordariales</taxon>
        <taxon>Sordariales incertae sedis</taxon>
        <taxon>Madurella</taxon>
    </lineage>
</organism>
<keyword evidence="7" id="KW-1185">Reference proteome</keyword>
<dbReference type="PRINTS" id="PR00463">
    <property type="entry name" value="EP450I"/>
</dbReference>
<accession>A0A175W837</accession>
<feature type="transmembrane region" description="Helical" evidence="5">
    <location>
        <begin position="288"/>
        <end position="309"/>
    </location>
</feature>
<evidence type="ECO:0000256" key="2">
    <source>
        <dbReference type="ARBA" id="ARBA00022723"/>
    </source>
</evidence>
<dbReference type="PANTHER" id="PTHR24305">
    <property type="entry name" value="CYTOCHROME P450"/>
    <property type="match status" value="1"/>
</dbReference>
<dbReference type="Proteomes" id="UP000078237">
    <property type="component" value="Unassembled WGS sequence"/>
</dbReference>
<dbReference type="Pfam" id="PF00067">
    <property type="entry name" value="p450"/>
    <property type="match status" value="1"/>
</dbReference>
<dbReference type="CDD" id="cd11061">
    <property type="entry name" value="CYP67-like"/>
    <property type="match status" value="1"/>
</dbReference>
<dbReference type="InterPro" id="IPR001128">
    <property type="entry name" value="Cyt_P450"/>
</dbReference>
<dbReference type="InterPro" id="IPR002401">
    <property type="entry name" value="Cyt_P450_E_grp-I"/>
</dbReference>
<dbReference type="EMBL" id="LCTW02000079">
    <property type="protein sequence ID" value="KXX79712.1"/>
    <property type="molecule type" value="Genomic_DNA"/>
</dbReference>
<keyword evidence="3 4" id="KW-0408">Iron</keyword>
<feature type="transmembrane region" description="Helical" evidence="5">
    <location>
        <begin position="17"/>
        <end position="35"/>
    </location>
</feature>
<dbReference type="GO" id="GO:0004497">
    <property type="term" value="F:monooxygenase activity"/>
    <property type="evidence" value="ECO:0007669"/>
    <property type="project" value="InterPro"/>
</dbReference>
<evidence type="ECO:0000256" key="5">
    <source>
        <dbReference type="SAM" id="Phobius"/>
    </source>
</evidence>
<dbReference type="GO" id="GO:0005506">
    <property type="term" value="F:iron ion binding"/>
    <property type="evidence" value="ECO:0007669"/>
    <property type="project" value="InterPro"/>
</dbReference>
<keyword evidence="5" id="KW-0812">Transmembrane</keyword>
<dbReference type="PRINTS" id="PR00385">
    <property type="entry name" value="P450"/>
</dbReference>